<gene>
    <name evidence="2" type="ORF">PKB_3348</name>
</gene>
<evidence type="ECO:0000313" key="3">
    <source>
        <dbReference type="Proteomes" id="UP000025241"/>
    </source>
</evidence>
<dbReference type="Pfam" id="PF16036">
    <property type="entry name" value="Chalcone_3"/>
    <property type="match status" value="1"/>
</dbReference>
<accession>A0A024HJJ3</accession>
<dbReference type="AlphaFoldDB" id="A0A024HJJ3"/>
<proteinExistence type="predicted"/>
<dbReference type="eggNOG" id="COG3572">
    <property type="taxonomic scope" value="Bacteria"/>
</dbReference>
<feature type="domain" description="Chalcone isomerase" evidence="1">
    <location>
        <begin position="74"/>
        <end position="179"/>
    </location>
</feature>
<keyword evidence="3" id="KW-1185">Reference proteome</keyword>
<organism evidence="2 3">
    <name type="scientific">Pseudomonas knackmussii (strain DSM 6978 / CCUG 54928 / LMG 23759 / B13)</name>
    <dbReference type="NCBI Taxonomy" id="1301098"/>
    <lineage>
        <taxon>Bacteria</taxon>
        <taxon>Pseudomonadati</taxon>
        <taxon>Pseudomonadota</taxon>
        <taxon>Gammaproteobacteria</taxon>
        <taxon>Pseudomonadales</taxon>
        <taxon>Pseudomonadaceae</taxon>
        <taxon>Pseudomonas</taxon>
    </lineage>
</organism>
<dbReference type="HOGENOM" id="CLU_102167_1_0_6"/>
<reference evidence="2 3" key="1">
    <citation type="submission" date="2013-03" db="EMBL/GenBank/DDBJ databases">
        <authorList>
            <person name="Linke B."/>
        </authorList>
    </citation>
    <scope>NUCLEOTIDE SEQUENCE [LARGE SCALE GENOMIC DNA]</scope>
    <source>
        <strain evidence="2 3">B13</strain>
    </source>
</reference>
<protein>
    <recommendedName>
        <fullName evidence="1">Chalcone isomerase domain-containing protein</fullName>
    </recommendedName>
</protein>
<dbReference type="STRING" id="1301098.PKB_3348"/>
<dbReference type="EMBL" id="HG322950">
    <property type="protein sequence ID" value="CDF84692.1"/>
    <property type="molecule type" value="Genomic_DNA"/>
</dbReference>
<dbReference type="Proteomes" id="UP000025241">
    <property type="component" value="Chromosome I"/>
</dbReference>
<evidence type="ECO:0000259" key="1">
    <source>
        <dbReference type="Pfam" id="PF16036"/>
    </source>
</evidence>
<dbReference type="PATRIC" id="fig|1301098.3.peg.3362"/>
<sequence length="191" mass="21227">MAWRGFSFGGNRAAALLMGLALLGGPVGAADWREQLPEARLVGAGDFHWYGLRVYSARLFSPVVRPDLTQPFVLELTYWRSLSRATLVDASLEEMRRLAPLPPNDVQLAAWAALMRSAFVDVRPGQRISGLYLPGKGCRFYTDGRLQRVVDDPQFARAFFAIWLDARTRKPELRRELLGLAGPGIATGEQP</sequence>
<name>A0A024HJJ3_PSEKB</name>
<dbReference type="InterPro" id="IPR016087">
    <property type="entry name" value="Chalcone_isomerase"/>
</dbReference>
<evidence type="ECO:0000313" key="2">
    <source>
        <dbReference type="EMBL" id="CDF84692.1"/>
    </source>
</evidence>
<dbReference type="KEGG" id="pkc:PKB_3348"/>
<reference evidence="2 3" key="2">
    <citation type="submission" date="2014-05" db="EMBL/GenBank/DDBJ databases">
        <title>Genome sequence of the 3-chlorobenzoate degrading bacterium Pseudomonas knackmussii B13 shows multiple evidence for horizontal gene transfer.</title>
        <authorList>
            <person name="Miyazaki R."/>
            <person name="Bertelli C."/>
            <person name="Falquet L."/>
            <person name="Robinson-Rechavi M."/>
            <person name="Gharib W."/>
            <person name="Roy S."/>
            <person name="Van der Meer J.R."/>
        </authorList>
    </citation>
    <scope>NUCLEOTIDE SEQUENCE [LARGE SCALE GENOMIC DNA]</scope>
    <source>
        <strain evidence="2 3">B13</strain>
    </source>
</reference>